<feature type="region of interest" description="Disordered" evidence="1">
    <location>
        <begin position="1"/>
        <end position="45"/>
    </location>
</feature>
<organism evidence="2 3">
    <name type="scientific">Pleurotus eryngii</name>
    <name type="common">Boletus of the steppes</name>
    <dbReference type="NCBI Taxonomy" id="5323"/>
    <lineage>
        <taxon>Eukaryota</taxon>
        <taxon>Fungi</taxon>
        <taxon>Dikarya</taxon>
        <taxon>Basidiomycota</taxon>
        <taxon>Agaricomycotina</taxon>
        <taxon>Agaricomycetes</taxon>
        <taxon>Agaricomycetidae</taxon>
        <taxon>Agaricales</taxon>
        <taxon>Pleurotineae</taxon>
        <taxon>Pleurotaceae</taxon>
        <taxon>Pleurotus</taxon>
    </lineage>
</organism>
<evidence type="ECO:0000313" key="2">
    <source>
        <dbReference type="EMBL" id="KAF9487879.1"/>
    </source>
</evidence>
<evidence type="ECO:0000313" key="3">
    <source>
        <dbReference type="Proteomes" id="UP000807025"/>
    </source>
</evidence>
<feature type="compositionally biased region" description="Polar residues" evidence="1">
    <location>
        <begin position="23"/>
        <end position="44"/>
    </location>
</feature>
<dbReference type="AlphaFoldDB" id="A0A9P5ZHL0"/>
<protein>
    <submittedName>
        <fullName evidence="2">Uncharacterized protein</fullName>
    </submittedName>
</protein>
<reference evidence="2" key="1">
    <citation type="submission" date="2020-11" db="EMBL/GenBank/DDBJ databases">
        <authorList>
            <consortium name="DOE Joint Genome Institute"/>
            <person name="Ahrendt S."/>
            <person name="Riley R."/>
            <person name="Andreopoulos W."/>
            <person name="Labutti K."/>
            <person name="Pangilinan J."/>
            <person name="Ruiz-Duenas F.J."/>
            <person name="Barrasa J.M."/>
            <person name="Sanchez-Garcia M."/>
            <person name="Camarero S."/>
            <person name="Miyauchi S."/>
            <person name="Serrano A."/>
            <person name="Linde D."/>
            <person name="Babiker R."/>
            <person name="Drula E."/>
            <person name="Ayuso-Fernandez I."/>
            <person name="Pacheco R."/>
            <person name="Padilla G."/>
            <person name="Ferreira P."/>
            <person name="Barriuso J."/>
            <person name="Kellner H."/>
            <person name="Castanera R."/>
            <person name="Alfaro M."/>
            <person name="Ramirez L."/>
            <person name="Pisabarro A.G."/>
            <person name="Kuo A."/>
            <person name="Tritt A."/>
            <person name="Lipzen A."/>
            <person name="He G."/>
            <person name="Yan M."/>
            <person name="Ng V."/>
            <person name="Cullen D."/>
            <person name="Martin F."/>
            <person name="Rosso M.-N."/>
            <person name="Henrissat B."/>
            <person name="Hibbett D."/>
            <person name="Martinez A.T."/>
            <person name="Grigoriev I.V."/>
        </authorList>
    </citation>
    <scope>NUCLEOTIDE SEQUENCE</scope>
    <source>
        <strain evidence="2">ATCC 90797</strain>
    </source>
</reference>
<proteinExistence type="predicted"/>
<accession>A0A9P5ZHL0</accession>
<keyword evidence="3" id="KW-1185">Reference proteome</keyword>
<sequence length="192" mass="21377">MSRPTTKNATRIPDLNYARARSMSANKHATSSKSHFGWESPNTNDQDKGYNCQLCGLPPADRPDVGICRNYQHHYSELEAQSKQEESPQSSSGVANNSVGMKQDEEAFWYPSSSSPPPPHYHPGMIKLLQWALKQLQAKGHISCAALCYEQAVYIPRETWDASWGCGSVLSLLRLSLSHRFMPSVHLDIGTS</sequence>
<evidence type="ECO:0000256" key="1">
    <source>
        <dbReference type="SAM" id="MobiDB-lite"/>
    </source>
</evidence>
<gene>
    <name evidence="2" type="ORF">BDN71DRAFT_572292</name>
</gene>
<dbReference type="EMBL" id="MU154744">
    <property type="protein sequence ID" value="KAF9487879.1"/>
    <property type="molecule type" value="Genomic_DNA"/>
</dbReference>
<name>A0A9P5ZHL0_PLEER</name>
<comment type="caution">
    <text evidence="2">The sequence shown here is derived from an EMBL/GenBank/DDBJ whole genome shotgun (WGS) entry which is preliminary data.</text>
</comment>
<dbReference type="Proteomes" id="UP000807025">
    <property type="component" value="Unassembled WGS sequence"/>
</dbReference>